<dbReference type="Gene3D" id="3.30.350.10">
    <property type="entry name" value="Subtilisin inhibitor-like"/>
    <property type="match status" value="1"/>
</dbReference>
<evidence type="ECO:0000313" key="11">
    <source>
        <dbReference type="EMBL" id="MDJ1136091.1"/>
    </source>
</evidence>
<keyword evidence="4" id="KW-0964">Secreted</keyword>
<keyword evidence="12" id="KW-1185">Reference proteome</keyword>
<keyword evidence="6 8" id="KW-0722">Serine protease inhibitor</keyword>
<accession>A0ABT7A5H6</accession>
<evidence type="ECO:0000256" key="5">
    <source>
        <dbReference type="ARBA" id="ARBA00022690"/>
    </source>
</evidence>
<comment type="subunit">
    <text evidence="3">Homodimer.</text>
</comment>
<evidence type="ECO:0000256" key="6">
    <source>
        <dbReference type="ARBA" id="ARBA00022900"/>
    </source>
</evidence>
<evidence type="ECO:0000256" key="2">
    <source>
        <dbReference type="ARBA" id="ARBA00010472"/>
    </source>
</evidence>
<feature type="chain" id="PRO_5045448319" evidence="9">
    <location>
        <begin position="23"/>
        <end position="145"/>
    </location>
</feature>
<evidence type="ECO:0000256" key="8">
    <source>
        <dbReference type="RuleBase" id="RU003471"/>
    </source>
</evidence>
<dbReference type="InterPro" id="IPR000691">
    <property type="entry name" value="Prot_inh_I16_SSI"/>
</dbReference>
<evidence type="ECO:0000256" key="3">
    <source>
        <dbReference type="ARBA" id="ARBA00011738"/>
    </source>
</evidence>
<evidence type="ECO:0000256" key="1">
    <source>
        <dbReference type="ARBA" id="ARBA00004613"/>
    </source>
</evidence>
<evidence type="ECO:0000256" key="7">
    <source>
        <dbReference type="ARBA" id="ARBA00023157"/>
    </source>
</evidence>
<keyword evidence="7" id="KW-1015">Disulfide bond</keyword>
<dbReference type="InterPro" id="IPR023549">
    <property type="entry name" value="Subtilisin_inhibitor"/>
</dbReference>
<keyword evidence="5 8" id="KW-0646">Protease inhibitor</keyword>
<dbReference type="Pfam" id="PF00720">
    <property type="entry name" value="SSI"/>
    <property type="match status" value="1"/>
</dbReference>
<evidence type="ECO:0000256" key="4">
    <source>
        <dbReference type="ARBA" id="ARBA00022525"/>
    </source>
</evidence>
<dbReference type="RefSeq" id="WP_274046042.1">
    <property type="nucleotide sequence ID" value="NZ_JANCPR020000036.1"/>
</dbReference>
<gene>
    <name evidence="11" type="ORF">NMN56_029910</name>
</gene>
<name>A0ABT7A5H6_9ACTN</name>
<dbReference type="PRINTS" id="PR00294">
    <property type="entry name" value="SSBTLNINHBTR"/>
</dbReference>
<proteinExistence type="inferred from homology"/>
<feature type="signal peptide" evidence="9">
    <location>
        <begin position="1"/>
        <end position="22"/>
    </location>
</feature>
<reference evidence="11 12" key="1">
    <citation type="submission" date="2023-05" db="EMBL/GenBank/DDBJ databases">
        <title>Streptantibioticus silvisoli sp. nov., acidotolerant actinomycetes 1 from pine litter.</title>
        <authorList>
            <person name="Swiecimska M."/>
            <person name="Golinska P."/>
            <person name="Sangal V."/>
            <person name="Wachnowicz B."/>
            <person name="Goodfellow M."/>
        </authorList>
    </citation>
    <scope>NUCLEOTIDE SEQUENCE [LARGE SCALE GENOMIC DNA]</scope>
    <source>
        <strain evidence="11 12">DSM 42109</strain>
    </source>
</reference>
<dbReference type="Proteomes" id="UP001214441">
    <property type="component" value="Unassembled WGS sequence"/>
</dbReference>
<dbReference type="SUPFAM" id="SSF55399">
    <property type="entry name" value="Subtilisin inhibitor"/>
    <property type="match status" value="1"/>
</dbReference>
<feature type="domain" description="Subtilisin inhibitor" evidence="10">
    <location>
        <begin position="40"/>
        <end position="131"/>
    </location>
</feature>
<comment type="caution">
    <text evidence="11">The sequence shown here is derived from an EMBL/GenBank/DDBJ whole genome shotgun (WGS) entry which is preliminary data.</text>
</comment>
<dbReference type="PROSITE" id="PS51257">
    <property type="entry name" value="PROKAR_LIPOPROTEIN"/>
    <property type="match status" value="1"/>
</dbReference>
<evidence type="ECO:0000313" key="12">
    <source>
        <dbReference type="Proteomes" id="UP001214441"/>
    </source>
</evidence>
<keyword evidence="9" id="KW-0732">Signal</keyword>
<evidence type="ECO:0000259" key="10">
    <source>
        <dbReference type="Pfam" id="PF00720"/>
    </source>
</evidence>
<evidence type="ECO:0000256" key="9">
    <source>
        <dbReference type="SAM" id="SignalP"/>
    </source>
</evidence>
<dbReference type="InterPro" id="IPR036819">
    <property type="entry name" value="Subtilisin_inhibitor-like_sf"/>
</dbReference>
<organism evidence="11 12">
    <name type="scientific">Streptomyces iconiensis</name>
    <dbReference type="NCBI Taxonomy" id="1384038"/>
    <lineage>
        <taxon>Bacteria</taxon>
        <taxon>Bacillati</taxon>
        <taxon>Actinomycetota</taxon>
        <taxon>Actinomycetes</taxon>
        <taxon>Kitasatosporales</taxon>
        <taxon>Streptomycetaceae</taxon>
        <taxon>Streptomyces</taxon>
    </lineage>
</organism>
<dbReference type="EMBL" id="JANCPR020000036">
    <property type="protein sequence ID" value="MDJ1136091.1"/>
    <property type="molecule type" value="Genomic_DNA"/>
</dbReference>
<protein>
    <submittedName>
        <fullName evidence="11">SSI family serine proteinase inhibitor</fullName>
    </submittedName>
</protein>
<comment type="similarity">
    <text evidence="2 8">Belongs to the protease inhibitor I16 (SSI) family.</text>
</comment>
<sequence length="145" mass="15148">MRKKAKGIAAVLTATASCLAVAAGTAGTADAAPQPKDSQSKLVLAVGPTGFTGTMIPERVVTLECGPAGPASDHPNALKACDDLERVDGAFQSLVGLNQSGACTQQYDPATVTIDGYWKGSRVSFEHTFPNKCVKDRNASFLFRF</sequence>
<comment type="subcellular location">
    <subcellularLocation>
        <location evidence="1">Secreted</location>
    </subcellularLocation>
</comment>